<accession>A0A0T7LT77</accession>
<evidence type="ECO:0000313" key="2">
    <source>
        <dbReference type="Proteomes" id="UP000046947"/>
    </source>
</evidence>
<dbReference type="Proteomes" id="UP000046947">
    <property type="component" value="Unassembled WGS sequence"/>
</dbReference>
<proteinExistence type="predicted"/>
<evidence type="ECO:0000313" key="1">
    <source>
        <dbReference type="EMBL" id="CFE50114.1"/>
    </source>
</evidence>
<dbReference type="EMBL" id="CFOH01000221">
    <property type="protein sequence ID" value="CFE50114.1"/>
    <property type="molecule type" value="Genomic_DNA"/>
</dbReference>
<name>A0A0T7LT77_MYCTX</name>
<sequence length="131" mass="14190">MRDFTTSPMLTMPISFFPSSTGTWRTRFSVISTLILSTVSDFVQVATVVDIILATGRDSTLAPYVCSWRTTSRSDTIPTTPSAPTTTMAPMFCSARPASSSPTVASGLIVTTAAPLFRKTSAMRIKASRRW</sequence>
<protein>
    <submittedName>
        <fullName evidence="1">Uncharacterized protein</fullName>
    </submittedName>
</protein>
<gene>
    <name evidence="1" type="ORF">ERS007688_01647</name>
</gene>
<reference evidence="1 2" key="1">
    <citation type="submission" date="2015-03" db="EMBL/GenBank/DDBJ databases">
        <authorList>
            <consortium name="Pathogen Informatics"/>
        </authorList>
    </citation>
    <scope>NUCLEOTIDE SEQUENCE [LARGE SCALE GENOMIC DNA]</scope>
    <source>
        <strain evidence="1 2">H09601792</strain>
    </source>
</reference>
<organism evidence="1 2">
    <name type="scientific">Mycobacterium tuberculosis</name>
    <dbReference type="NCBI Taxonomy" id="1773"/>
    <lineage>
        <taxon>Bacteria</taxon>
        <taxon>Bacillati</taxon>
        <taxon>Actinomycetota</taxon>
        <taxon>Actinomycetes</taxon>
        <taxon>Mycobacteriales</taxon>
        <taxon>Mycobacteriaceae</taxon>
        <taxon>Mycobacterium</taxon>
        <taxon>Mycobacterium tuberculosis complex</taxon>
    </lineage>
</organism>
<dbReference type="AlphaFoldDB" id="A0A0T7LT77"/>